<feature type="compositionally biased region" description="Basic and acidic residues" evidence="1">
    <location>
        <begin position="31"/>
        <end position="44"/>
    </location>
</feature>
<feature type="chain" id="PRO_5046341380" evidence="2">
    <location>
        <begin position="18"/>
        <end position="53"/>
    </location>
</feature>
<reference evidence="3 4" key="1">
    <citation type="submission" date="2023-05" db="EMBL/GenBank/DDBJ databases">
        <title>B98-5 Cell Line De Novo Hybrid Assembly: An Optical Mapping Approach.</title>
        <authorList>
            <person name="Kananen K."/>
            <person name="Auerbach J.A."/>
            <person name="Kautto E."/>
            <person name="Blachly J.S."/>
        </authorList>
    </citation>
    <scope>NUCLEOTIDE SEQUENCE [LARGE SCALE GENOMIC DNA]</scope>
    <source>
        <strain evidence="3">B95-8</strain>
        <tissue evidence="3">Cell line</tissue>
    </source>
</reference>
<dbReference type="Proteomes" id="UP001266305">
    <property type="component" value="Unassembled WGS sequence"/>
</dbReference>
<protein>
    <submittedName>
        <fullName evidence="3">Uncharacterized protein</fullName>
    </submittedName>
</protein>
<name>A0ABQ9TBP5_SAGOE</name>
<gene>
    <name evidence="3" type="ORF">P7K49_039394</name>
</gene>
<proteinExistence type="predicted"/>
<evidence type="ECO:0000256" key="1">
    <source>
        <dbReference type="SAM" id="MobiDB-lite"/>
    </source>
</evidence>
<keyword evidence="4" id="KW-1185">Reference proteome</keyword>
<feature type="non-terminal residue" evidence="3">
    <location>
        <position position="1"/>
    </location>
</feature>
<keyword evidence="2" id="KW-0732">Signal</keyword>
<evidence type="ECO:0000313" key="4">
    <source>
        <dbReference type="Proteomes" id="UP001266305"/>
    </source>
</evidence>
<sequence length="53" mass="5979">FFLVYLGLMAFLPISEEDIWGLSGVRSYPRPDCDGRMQDQRADLDTSTPAEPT</sequence>
<accession>A0ABQ9TBP5</accession>
<feature type="region of interest" description="Disordered" evidence="1">
    <location>
        <begin position="31"/>
        <end position="53"/>
    </location>
</feature>
<evidence type="ECO:0000256" key="2">
    <source>
        <dbReference type="SAM" id="SignalP"/>
    </source>
</evidence>
<organism evidence="3 4">
    <name type="scientific">Saguinus oedipus</name>
    <name type="common">Cotton-top tamarin</name>
    <name type="synonym">Oedipomidas oedipus</name>
    <dbReference type="NCBI Taxonomy" id="9490"/>
    <lineage>
        <taxon>Eukaryota</taxon>
        <taxon>Metazoa</taxon>
        <taxon>Chordata</taxon>
        <taxon>Craniata</taxon>
        <taxon>Vertebrata</taxon>
        <taxon>Euteleostomi</taxon>
        <taxon>Mammalia</taxon>
        <taxon>Eutheria</taxon>
        <taxon>Euarchontoglires</taxon>
        <taxon>Primates</taxon>
        <taxon>Haplorrhini</taxon>
        <taxon>Platyrrhini</taxon>
        <taxon>Cebidae</taxon>
        <taxon>Callitrichinae</taxon>
        <taxon>Saguinus</taxon>
    </lineage>
</organism>
<evidence type="ECO:0000313" key="3">
    <source>
        <dbReference type="EMBL" id="KAK2082169.1"/>
    </source>
</evidence>
<comment type="caution">
    <text evidence="3">The sequence shown here is derived from an EMBL/GenBank/DDBJ whole genome shotgun (WGS) entry which is preliminary data.</text>
</comment>
<dbReference type="EMBL" id="JASSZA010000043">
    <property type="protein sequence ID" value="KAK2082169.1"/>
    <property type="molecule type" value="Genomic_DNA"/>
</dbReference>
<feature type="signal peptide" evidence="2">
    <location>
        <begin position="1"/>
        <end position="17"/>
    </location>
</feature>